<sequence length="122" mass="13389">MVLPVTLTNFADEIVELQGLDVLAVRDGRYPAYLRYDRAETQVGSDRLPLEGYTNRVVLTEADVGRRPVIVPGISGPLPPGDHTWDLMVEARVSGLWTCELRARCAGANVTAGPYVILLRGR</sequence>
<keyword evidence="2" id="KW-1185">Reference proteome</keyword>
<organism evidence="1 2">
    <name type="scientific">Pseudonocardia charpentierae</name>
    <dbReference type="NCBI Taxonomy" id="3075545"/>
    <lineage>
        <taxon>Bacteria</taxon>
        <taxon>Bacillati</taxon>
        <taxon>Actinomycetota</taxon>
        <taxon>Actinomycetes</taxon>
        <taxon>Pseudonocardiales</taxon>
        <taxon>Pseudonocardiaceae</taxon>
        <taxon>Pseudonocardia</taxon>
    </lineage>
</organism>
<proteinExistence type="predicted"/>
<evidence type="ECO:0000313" key="1">
    <source>
        <dbReference type="EMBL" id="MDT0353627.1"/>
    </source>
</evidence>
<protein>
    <submittedName>
        <fullName evidence="1">Uncharacterized protein</fullName>
    </submittedName>
</protein>
<dbReference type="EMBL" id="JAVREJ010000038">
    <property type="protein sequence ID" value="MDT0353627.1"/>
    <property type="molecule type" value="Genomic_DNA"/>
</dbReference>
<dbReference type="RefSeq" id="WP_311560139.1">
    <property type="nucleotide sequence ID" value="NZ_JAVREJ010000038.1"/>
</dbReference>
<gene>
    <name evidence="1" type="ORF">RM445_29475</name>
</gene>
<name>A0ABU2NI36_9PSEU</name>
<reference evidence="2" key="1">
    <citation type="submission" date="2023-07" db="EMBL/GenBank/DDBJ databases">
        <title>30 novel species of actinomycetes from the DSMZ collection.</title>
        <authorList>
            <person name="Nouioui I."/>
        </authorList>
    </citation>
    <scope>NUCLEOTIDE SEQUENCE [LARGE SCALE GENOMIC DNA]</scope>
    <source>
        <strain evidence="2">DSM 45834</strain>
    </source>
</reference>
<comment type="caution">
    <text evidence="1">The sequence shown here is derived from an EMBL/GenBank/DDBJ whole genome shotgun (WGS) entry which is preliminary data.</text>
</comment>
<dbReference type="Proteomes" id="UP001183202">
    <property type="component" value="Unassembled WGS sequence"/>
</dbReference>
<evidence type="ECO:0000313" key="2">
    <source>
        <dbReference type="Proteomes" id="UP001183202"/>
    </source>
</evidence>
<accession>A0ABU2NI36</accession>